<dbReference type="OrthoDB" id="6509871at2759"/>
<feature type="compositionally biased region" description="Low complexity" evidence="1">
    <location>
        <begin position="610"/>
        <end position="623"/>
    </location>
</feature>
<name>A0A1Y3ALI2_EURMA</name>
<feature type="compositionally biased region" description="Low complexity" evidence="1">
    <location>
        <begin position="166"/>
        <end position="176"/>
    </location>
</feature>
<reference evidence="2 3" key="1">
    <citation type="submission" date="2017-03" db="EMBL/GenBank/DDBJ databases">
        <title>Genome Survey of Euroglyphus maynei.</title>
        <authorList>
            <person name="Arlian L.G."/>
            <person name="Morgan M.S."/>
            <person name="Rider S.D."/>
        </authorList>
    </citation>
    <scope>NUCLEOTIDE SEQUENCE [LARGE SCALE GENOMIC DNA]</scope>
    <source>
        <strain evidence="2">Arlian Lab</strain>
        <tissue evidence="2">Whole body</tissue>
    </source>
</reference>
<evidence type="ECO:0000313" key="3">
    <source>
        <dbReference type="Proteomes" id="UP000194236"/>
    </source>
</evidence>
<gene>
    <name evidence="2" type="ORF">BLA29_001943</name>
</gene>
<dbReference type="AlphaFoldDB" id="A0A1Y3ALI2"/>
<feature type="compositionally biased region" description="Basic and acidic residues" evidence="1">
    <location>
        <begin position="177"/>
        <end position="188"/>
    </location>
</feature>
<feature type="compositionally biased region" description="Polar residues" evidence="1">
    <location>
        <begin position="156"/>
        <end position="165"/>
    </location>
</feature>
<dbReference type="Proteomes" id="UP000194236">
    <property type="component" value="Unassembled WGS sequence"/>
</dbReference>
<sequence length="711" mass="80370">MKKLELLDQNNRTVQLNKTVEKSLRRNDNDPLWYNNDIITFEDYDQNDRTTVSSGNINDHLSSPTLNVIDDGMNNTKIAHNILLVHNKNSKLQSNDKPMTTKFSIQNYAEPNRLLSPLMIDELEFVPIKNNHRPSTMMSLAQWKQKHHQQQQQQQNKNSTKPLVTSSPSPLNPLNPSKDHDGDEKDHQMPTSYAASSSSLFPSTHVPRISSQSPSITTTSSPFTSKSFDNRRSTVNIGHKSRIPTATTKAQLLLTNWPSMKQTTTTTTSMTNHTTMAQQQQFISTTIKPRHEGNEHMATWSGHGDDYHGQLITSNPINMDEDGDPSATLITENQSTTLINMPDRGTTIDENSYEMLKEFNEQLMQINRTTLNPIDLYNNDNNGEKQEPKIDDPSIIVFKNNHIKPFRRKPITQKPVTSRYTGRPPYATIFNYPTTTAMPPRRTSISFSNVAAVRVKQPEEIKSATLTVLDPPYPSSGIIQLPINTTIIHNNLLVPMKEGRPKPKYPLRTTTPYPIYPIMTGNHWHSQQTTTPPWFMTTVTTNAPDRFDIDEMIAVPSENNNYTIIQDDYNIFATTSSSYNITTTTSSPSTVEITKKISKSPTVYTYRPQKPTTTSTTTPKPSSHQPYKKRPSMFHAINAPPMPIIRPPASIVQSNHLFFTNVMSRLRKLWTSAMPNPMSGSSQSIIGLLRSTVYSLMVMLLPPIALMTFFV</sequence>
<comment type="caution">
    <text evidence="2">The sequence shown here is derived from an EMBL/GenBank/DDBJ whole genome shotgun (WGS) entry which is preliminary data.</text>
</comment>
<accession>A0A1Y3ALI2</accession>
<feature type="region of interest" description="Disordered" evidence="1">
    <location>
        <begin position="138"/>
        <end position="238"/>
    </location>
</feature>
<feature type="compositionally biased region" description="Low complexity" evidence="1">
    <location>
        <begin position="209"/>
        <end position="227"/>
    </location>
</feature>
<proteinExistence type="predicted"/>
<keyword evidence="3" id="KW-1185">Reference proteome</keyword>
<evidence type="ECO:0000313" key="2">
    <source>
        <dbReference type="EMBL" id="OTF69300.1"/>
    </source>
</evidence>
<dbReference type="EMBL" id="MUJZ01071225">
    <property type="protein sequence ID" value="OTF69300.1"/>
    <property type="molecule type" value="Genomic_DNA"/>
</dbReference>
<evidence type="ECO:0000256" key="1">
    <source>
        <dbReference type="SAM" id="MobiDB-lite"/>
    </source>
</evidence>
<organism evidence="2 3">
    <name type="scientific">Euroglyphus maynei</name>
    <name type="common">Mayne's house dust mite</name>
    <dbReference type="NCBI Taxonomy" id="6958"/>
    <lineage>
        <taxon>Eukaryota</taxon>
        <taxon>Metazoa</taxon>
        <taxon>Ecdysozoa</taxon>
        <taxon>Arthropoda</taxon>
        <taxon>Chelicerata</taxon>
        <taxon>Arachnida</taxon>
        <taxon>Acari</taxon>
        <taxon>Acariformes</taxon>
        <taxon>Sarcoptiformes</taxon>
        <taxon>Astigmata</taxon>
        <taxon>Psoroptidia</taxon>
        <taxon>Analgoidea</taxon>
        <taxon>Pyroglyphidae</taxon>
        <taxon>Pyroglyphinae</taxon>
        <taxon>Euroglyphus</taxon>
    </lineage>
</organism>
<feature type="region of interest" description="Disordered" evidence="1">
    <location>
        <begin position="602"/>
        <end position="629"/>
    </location>
</feature>
<protein>
    <submittedName>
        <fullName evidence="2">Uncharacterized protein</fullName>
    </submittedName>
</protein>